<feature type="transmembrane region" description="Helical" evidence="5">
    <location>
        <begin position="520"/>
        <end position="538"/>
    </location>
</feature>
<dbReference type="Gene3D" id="1.20.1740.10">
    <property type="entry name" value="Amino acid/polyamine transporter I"/>
    <property type="match status" value="1"/>
</dbReference>
<feature type="transmembrane region" description="Helical" evidence="5">
    <location>
        <begin position="159"/>
        <end position="179"/>
    </location>
</feature>
<proteinExistence type="predicted"/>
<feature type="transmembrane region" description="Helical" evidence="5">
    <location>
        <begin position="338"/>
        <end position="360"/>
    </location>
</feature>
<feature type="transmembrane region" description="Helical" evidence="5">
    <location>
        <begin position="492"/>
        <end position="514"/>
    </location>
</feature>
<dbReference type="OrthoDB" id="5982228at2759"/>
<name>A0A8H7R1U6_9FUNG</name>
<keyword evidence="7" id="KW-1185">Reference proteome</keyword>
<evidence type="ECO:0000256" key="3">
    <source>
        <dbReference type="ARBA" id="ARBA00022989"/>
    </source>
</evidence>
<keyword evidence="4 5" id="KW-0472">Membrane</keyword>
<evidence type="ECO:0000256" key="1">
    <source>
        <dbReference type="ARBA" id="ARBA00004141"/>
    </source>
</evidence>
<keyword evidence="2 5" id="KW-0812">Transmembrane</keyword>
<feature type="transmembrane region" description="Helical" evidence="5">
    <location>
        <begin position="93"/>
        <end position="110"/>
    </location>
</feature>
<keyword evidence="3 5" id="KW-1133">Transmembrane helix</keyword>
<evidence type="ECO:0000256" key="5">
    <source>
        <dbReference type="SAM" id="Phobius"/>
    </source>
</evidence>
<accession>A0A8H7R1U6</accession>
<feature type="transmembrane region" description="Helical" evidence="5">
    <location>
        <begin position="434"/>
        <end position="455"/>
    </location>
</feature>
<dbReference type="EMBL" id="JAEPRD010000068">
    <property type="protein sequence ID" value="KAG2201778.1"/>
    <property type="molecule type" value="Genomic_DNA"/>
</dbReference>
<comment type="subcellular location">
    <subcellularLocation>
        <location evidence="1">Membrane</location>
        <topology evidence="1">Multi-pass membrane protein</topology>
    </subcellularLocation>
</comment>
<feature type="transmembrane region" description="Helical" evidence="5">
    <location>
        <begin position="380"/>
        <end position="413"/>
    </location>
</feature>
<comment type="caution">
    <text evidence="6">The sequence shown here is derived from an EMBL/GenBank/DDBJ whole genome shotgun (WGS) entry which is preliminary data.</text>
</comment>
<evidence type="ECO:0000256" key="4">
    <source>
        <dbReference type="ARBA" id="ARBA00023136"/>
    </source>
</evidence>
<dbReference type="Pfam" id="PF13520">
    <property type="entry name" value="AA_permease_2"/>
    <property type="match status" value="1"/>
</dbReference>
<evidence type="ECO:0008006" key="8">
    <source>
        <dbReference type="Google" id="ProtNLM"/>
    </source>
</evidence>
<feature type="transmembrane region" description="Helical" evidence="5">
    <location>
        <begin position="258"/>
        <end position="278"/>
    </location>
</feature>
<dbReference type="InterPro" id="IPR050598">
    <property type="entry name" value="AminoAcid_Transporter"/>
</dbReference>
<dbReference type="InterPro" id="IPR002293">
    <property type="entry name" value="AA/rel_permease1"/>
</dbReference>
<dbReference type="GO" id="GO:0016020">
    <property type="term" value="C:membrane"/>
    <property type="evidence" value="ECO:0007669"/>
    <property type="project" value="UniProtKB-SubCell"/>
</dbReference>
<feature type="transmembrane region" description="Helical" evidence="5">
    <location>
        <begin position="122"/>
        <end position="147"/>
    </location>
</feature>
<protein>
    <recommendedName>
        <fullName evidence="8">Amino acid transporter</fullName>
    </recommendedName>
</protein>
<sequence>MPPINPNNNAIYDGGAALDTTFTINESDSDSLFSTGSHHFGQDDDDEEEANQTLLTQHANRSSTSVFSFETIPMIPLSQTQARGPELQKKVSFWNGLGLVVGMMIGSGLFSSPGPVLESSGAYGTALVVWLLSGLLALSGALCYAELGTMLPMNGGEAVYLGRAFGSLVSFIFEFVTIVVQKPGSLAIICIVFGDYVSRIAYHTYFFNVPHNSDASVELADSVIPKFLPKLLAVICLFILTLINALSVRAGIRVQDVLTVVKVLTAIVISVVGVVVLSNKGLVVGDSFQGEPFAGFSSISFGQFAVAFYSGLWAYDGWNNLNYVSGEMNDPHRDLPRVIIFGIPLVILCYMLSNVAYLAALRPEVVMHTNTISMDFGKKIFGPVGGIIFAVCVALSCFGSANASVFTGARIIYVSAKQGHIPSFFGKLDQSRQTPILALILQASLTTIMIMIGSFRMLVNFYSLCAWIFYFLAVLALIIFRYTEPDLKRPYRVWLSTPILFCMVALFLCTTPFIEAPVESLIALSFVLIAIPFWFGYVKYRDALSKAWDHVTSRFRKRQGYQGMEMTETD</sequence>
<dbReference type="PIRSF" id="PIRSF006060">
    <property type="entry name" value="AA_transporter"/>
    <property type="match status" value="1"/>
</dbReference>
<dbReference type="FunFam" id="1.20.1740.10:FF:000042">
    <property type="entry name" value="Similar to amino acid transporter"/>
    <property type="match status" value="1"/>
</dbReference>
<dbReference type="GO" id="GO:0015179">
    <property type="term" value="F:L-amino acid transmembrane transporter activity"/>
    <property type="evidence" value="ECO:0007669"/>
    <property type="project" value="TreeGrafter"/>
</dbReference>
<dbReference type="PANTHER" id="PTHR11785">
    <property type="entry name" value="AMINO ACID TRANSPORTER"/>
    <property type="match status" value="1"/>
</dbReference>
<feature type="transmembrane region" description="Helical" evidence="5">
    <location>
        <begin position="298"/>
        <end position="318"/>
    </location>
</feature>
<evidence type="ECO:0000256" key="2">
    <source>
        <dbReference type="ARBA" id="ARBA00022692"/>
    </source>
</evidence>
<gene>
    <name evidence="6" type="ORF">INT47_002038</name>
</gene>
<evidence type="ECO:0000313" key="7">
    <source>
        <dbReference type="Proteomes" id="UP000603453"/>
    </source>
</evidence>
<dbReference type="Proteomes" id="UP000603453">
    <property type="component" value="Unassembled WGS sequence"/>
</dbReference>
<feature type="transmembrane region" description="Helical" evidence="5">
    <location>
        <begin position="227"/>
        <end position="246"/>
    </location>
</feature>
<dbReference type="PANTHER" id="PTHR11785:SF512">
    <property type="entry name" value="SOBREMESA, ISOFORM B"/>
    <property type="match status" value="1"/>
</dbReference>
<organism evidence="6 7">
    <name type="scientific">Mucor saturninus</name>
    <dbReference type="NCBI Taxonomy" id="64648"/>
    <lineage>
        <taxon>Eukaryota</taxon>
        <taxon>Fungi</taxon>
        <taxon>Fungi incertae sedis</taxon>
        <taxon>Mucoromycota</taxon>
        <taxon>Mucoromycotina</taxon>
        <taxon>Mucoromycetes</taxon>
        <taxon>Mucorales</taxon>
        <taxon>Mucorineae</taxon>
        <taxon>Mucoraceae</taxon>
        <taxon>Mucor</taxon>
    </lineage>
</organism>
<dbReference type="AlphaFoldDB" id="A0A8H7R1U6"/>
<reference evidence="6" key="1">
    <citation type="submission" date="2020-12" db="EMBL/GenBank/DDBJ databases">
        <title>Metabolic potential, ecology and presence of endohyphal bacteria is reflected in genomic diversity of Mucoromycotina.</title>
        <authorList>
            <person name="Muszewska A."/>
            <person name="Okrasinska A."/>
            <person name="Steczkiewicz K."/>
            <person name="Drgas O."/>
            <person name="Orlowska M."/>
            <person name="Perlinska-Lenart U."/>
            <person name="Aleksandrzak-Piekarczyk T."/>
            <person name="Szatraj K."/>
            <person name="Zielenkiewicz U."/>
            <person name="Pilsyk S."/>
            <person name="Malc E."/>
            <person name="Mieczkowski P."/>
            <person name="Kruszewska J.S."/>
            <person name="Biernat P."/>
            <person name="Pawlowska J."/>
        </authorList>
    </citation>
    <scope>NUCLEOTIDE SEQUENCE</scope>
    <source>
        <strain evidence="6">WA0000017839</strain>
    </source>
</reference>
<feature type="transmembrane region" description="Helical" evidence="5">
    <location>
        <begin position="461"/>
        <end position="480"/>
    </location>
</feature>
<evidence type="ECO:0000313" key="6">
    <source>
        <dbReference type="EMBL" id="KAG2201778.1"/>
    </source>
</evidence>